<reference evidence="3 4" key="1">
    <citation type="submission" date="2018-12" db="EMBL/GenBank/DDBJ databases">
        <title>Complete genome of Litorilituus sediminis.</title>
        <authorList>
            <person name="Liu A."/>
            <person name="Rong J."/>
        </authorList>
    </citation>
    <scope>NUCLEOTIDE SEQUENCE [LARGE SCALE GENOMIC DNA]</scope>
    <source>
        <strain evidence="3 4">JCM 17549</strain>
    </source>
</reference>
<keyword evidence="1 2" id="KW-0732">Signal</keyword>
<evidence type="ECO:0000313" key="3">
    <source>
        <dbReference type="EMBL" id="QBG36158.1"/>
    </source>
</evidence>
<dbReference type="OrthoDB" id="598245at2"/>
<evidence type="ECO:0000256" key="2">
    <source>
        <dbReference type="SAM" id="SignalP"/>
    </source>
</evidence>
<name>A0A4P6P5A9_9GAMM</name>
<dbReference type="NCBIfam" id="NF033674">
    <property type="entry name" value="stress_OB_fold"/>
    <property type="match status" value="1"/>
</dbReference>
<organism evidence="3 4">
    <name type="scientific">Litorilituus sediminis</name>
    <dbReference type="NCBI Taxonomy" id="718192"/>
    <lineage>
        <taxon>Bacteria</taxon>
        <taxon>Pseudomonadati</taxon>
        <taxon>Pseudomonadota</taxon>
        <taxon>Gammaproteobacteria</taxon>
        <taxon>Alteromonadales</taxon>
        <taxon>Colwelliaceae</taxon>
        <taxon>Litorilituus</taxon>
    </lineage>
</organism>
<dbReference type="KEGG" id="lsd:EMK97_10755"/>
<dbReference type="AlphaFoldDB" id="A0A4P6P5A9"/>
<dbReference type="Pfam" id="PF04076">
    <property type="entry name" value="BOF"/>
    <property type="match status" value="1"/>
</dbReference>
<accession>A0A4P6P5A9</accession>
<dbReference type="Proteomes" id="UP000290244">
    <property type="component" value="Chromosome"/>
</dbReference>
<dbReference type="PANTHER" id="PTHR36571">
    <property type="entry name" value="PROTEIN YGIW"/>
    <property type="match status" value="1"/>
</dbReference>
<protein>
    <submittedName>
        <fullName evidence="3">NirD/YgiW/YdeI family stress tolerance protein</fullName>
    </submittedName>
</protein>
<feature type="chain" id="PRO_5020953626" evidence="2">
    <location>
        <begin position="22"/>
        <end position="116"/>
    </location>
</feature>
<sequence length="116" mass="12612">MLKLSTMLPIGLLVFSSASFAQFVDPGSEPIELNVAEVSELVGDDTIMLKGNIIQQTSDDDYIFQDSSGAMAIEIAREKFADITVTPEDEVLIIAEADVDVFEVTVEAEELQLVSK</sequence>
<dbReference type="PANTHER" id="PTHR36571:SF1">
    <property type="entry name" value="PROTEIN YGIW"/>
    <property type="match status" value="1"/>
</dbReference>
<gene>
    <name evidence="3" type="ORF">EMK97_10755</name>
</gene>
<dbReference type="RefSeq" id="WP_130602040.1">
    <property type="nucleotide sequence ID" value="NZ_CP034759.1"/>
</dbReference>
<dbReference type="InterPro" id="IPR005220">
    <property type="entry name" value="CarO-like"/>
</dbReference>
<evidence type="ECO:0000256" key="1">
    <source>
        <dbReference type="ARBA" id="ARBA00022729"/>
    </source>
</evidence>
<dbReference type="Gene3D" id="2.40.50.200">
    <property type="entry name" value="Bacterial OB-fold"/>
    <property type="match status" value="1"/>
</dbReference>
<evidence type="ECO:0000313" key="4">
    <source>
        <dbReference type="Proteomes" id="UP000290244"/>
    </source>
</evidence>
<feature type="signal peptide" evidence="2">
    <location>
        <begin position="1"/>
        <end position="21"/>
    </location>
</feature>
<proteinExistence type="predicted"/>
<dbReference type="InterPro" id="IPR036700">
    <property type="entry name" value="BOBF_sf"/>
</dbReference>
<keyword evidence="4" id="KW-1185">Reference proteome</keyword>
<dbReference type="EMBL" id="CP034759">
    <property type="protein sequence ID" value="QBG36158.1"/>
    <property type="molecule type" value="Genomic_DNA"/>
</dbReference>
<dbReference type="SUPFAM" id="SSF101756">
    <property type="entry name" value="Hypothetical protein YgiW"/>
    <property type="match status" value="1"/>
</dbReference>